<evidence type="ECO:0000259" key="1">
    <source>
        <dbReference type="SMART" id="SM00953"/>
    </source>
</evidence>
<feature type="domain" description="RES" evidence="1">
    <location>
        <begin position="38"/>
        <end position="188"/>
    </location>
</feature>
<dbReference type="SMART" id="SM00953">
    <property type="entry name" value="RES"/>
    <property type="match status" value="1"/>
</dbReference>
<evidence type="ECO:0000313" key="3">
    <source>
        <dbReference type="Proteomes" id="UP001490330"/>
    </source>
</evidence>
<dbReference type="InterPro" id="IPR014914">
    <property type="entry name" value="RES_dom"/>
</dbReference>
<name>A0ABV1V8A2_9ACTN</name>
<dbReference type="Pfam" id="PF08808">
    <property type="entry name" value="RES"/>
    <property type="match status" value="1"/>
</dbReference>
<dbReference type="EMBL" id="JBEPCV010000001">
    <property type="protein sequence ID" value="MER6902309.1"/>
    <property type="molecule type" value="Genomic_DNA"/>
</dbReference>
<organism evidence="2 3">
    <name type="scientific">Streptomyces flaveolus</name>
    <dbReference type="NCBI Taxonomy" id="67297"/>
    <lineage>
        <taxon>Bacteria</taxon>
        <taxon>Bacillati</taxon>
        <taxon>Actinomycetota</taxon>
        <taxon>Actinomycetes</taxon>
        <taxon>Kitasatosporales</taxon>
        <taxon>Streptomycetaceae</taxon>
        <taxon>Streptomyces</taxon>
    </lineage>
</organism>
<gene>
    <name evidence="2" type="ORF">ABT322_00755</name>
</gene>
<evidence type="ECO:0000313" key="2">
    <source>
        <dbReference type="EMBL" id="MER6902309.1"/>
    </source>
</evidence>
<dbReference type="RefSeq" id="WP_318214223.1">
    <property type="nucleotide sequence ID" value="NZ_JBEPCO010000001.1"/>
</dbReference>
<accession>A0ABV1V8A2</accession>
<proteinExistence type="predicted"/>
<keyword evidence="3" id="KW-1185">Reference proteome</keyword>
<reference evidence="2 3" key="1">
    <citation type="submission" date="2024-06" db="EMBL/GenBank/DDBJ databases">
        <title>The Natural Products Discovery Center: Release of the First 8490 Sequenced Strains for Exploring Actinobacteria Biosynthetic Diversity.</title>
        <authorList>
            <person name="Kalkreuter E."/>
            <person name="Kautsar S.A."/>
            <person name="Yang D."/>
            <person name="Bader C.D."/>
            <person name="Teijaro C.N."/>
            <person name="Fluegel L."/>
            <person name="Davis C.M."/>
            <person name="Simpson J.R."/>
            <person name="Lauterbach L."/>
            <person name="Steele A.D."/>
            <person name="Gui C."/>
            <person name="Meng S."/>
            <person name="Li G."/>
            <person name="Viehrig K."/>
            <person name="Ye F."/>
            <person name="Su P."/>
            <person name="Kiefer A.F."/>
            <person name="Nichols A."/>
            <person name="Cepeda A.J."/>
            <person name="Yan W."/>
            <person name="Fan B."/>
            <person name="Jiang Y."/>
            <person name="Adhikari A."/>
            <person name="Zheng C.-J."/>
            <person name="Schuster L."/>
            <person name="Cowan T.M."/>
            <person name="Smanski M.J."/>
            <person name="Chevrette M.G."/>
            <person name="De Carvalho L.P.S."/>
            <person name="Shen B."/>
        </authorList>
    </citation>
    <scope>NUCLEOTIDE SEQUENCE [LARGE SCALE GENOMIC DNA]</scope>
    <source>
        <strain evidence="2 3">NPDC000632</strain>
    </source>
</reference>
<protein>
    <submittedName>
        <fullName evidence="2">RES family NAD+ phosphorylase</fullName>
    </submittedName>
</protein>
<sequence>MPNYRPPENLTGTPAKATLAQGTLLHRVHALHRNATAFNPQPAHCLYGGGRFDATPCDRYGYLYAGTTPGAAVCETLLRSLPFDPEGGPRLVPGIGVARRGLSTLRLTADLTVVSLMTAQDLAGVRQDSWLVQTEAQDYAYTRDWAHWIRRHTDPWAQGFVWASKREPGDRTVVLFGDRCPPGALEALPGHTVDFSTAGGRHYLDSVLQPYHAQLAPQ</sequence>
<dbReference type="Proteomes" id="UP001490330">
    <property type="component" value="Unassembled WGS sequence"/>
</dbReference>
<comment type="caution">
    <text evidence="2">The sequence shown here is derived from an EMBL/GenBank/DDBJ whole genome shotgun (WGS) entry which is preliminary data.</text>
</comment>